<comment type="caution">
    <text evidence="2">The sequence shown here is derived from an EMBL/GenBank/DDBJ whole genome shotgun (WGS) entry which is preliminary data.</text>
</comment>
<evidence type="ECO:0000313" key="2">
    <source>
        <dbReference type="EMBL" id="CAD7705121.1"/>
    </source>
</evidence>
<dbReference type="EMBL" id="CAJHUC010003021">
    <property type="protein sequence ID" value="CAD7705121.1"/>
    <property type="molecule type" value="Genomic_DNA"/>
</dbReference>
<feature type="region of interest" description="Disordered" evidence="1">
    <location>
        <begin position="89"/>
        <end position="112"/>
    </location>
</feature>
<accession>A0A8S1JBK0</accession>
<evidence type="ECO:0000256" key="1">
    <source>
        <dbReference type="SAM" id="MobiDB-lite"/>
    </source>
</evidence>
<name>A0A8S1JBK0_9CHLO</name>
<dbReference type="Proteomes" id="UP000708148">
    <property type="component" value="Unassembled WGS sequence"/>
</dbReference>
<dbReference type="AlphaFoldDB" id="A0A8S1JBK0"/>
<keyword evidence="3" id="KW-1185">Reference proteome</keyword>
<organism evidence="2 3">
    <name type="scientific">Ostreobium quekettii</name>
    <dbReference type="NCBI Taxonomy" id="121088"/>
    <lineage>
        <taxon>Eukaryota</taxon>
        <taxon>Viridiplantae</taxon>
        <taxon>Chlorophyta</taxon>
        <taxon>core chlorophytes</taxon>
        <taxon>Ulvophyceae</taxon>
        <taxon>TCBD clade</taxon>
        <taxon>Bryopsidales</taxon>
        <taxon>Ostreobineae</taxon>
        <taxon>Ostreobiaceae</taxon>
        <taxon>Ostreobium</taxon>
    </lineage>
</organism>
<sequence>MSSAAADHSDRATDGHYTVWELASRYLEPESLQPFALTSRIHRDILRSAAKSGQFWCGLKQNALRAAVQNFDDESLLVLRTLEASPLASEGTDQAANDAESPASSSGPPHACTEEPIVRRFLRLCYKPLRRVAHCQTMLVFKNVREAASEEDAPLCATRVRSMVQRAAGMDVAIKAAYRMDGGAASSGWRSSSSGGQHHVDKIVGVSQGRRGAPPRGPRRPLLVVFQNRRDAQLVYSRRGQLRKRDRVYLERCSMPWDSGAWRLAWEHAV</sequence>
<reference evidence="2" key="1">
    <citation type="submission" date="2020-12" db="EMBL/GenBank/DDBJ databases">
        <authorList>
            <person name="Iha C."/>
        </authorList>
    </citation>
    <scope>NUCLEOTIDE SEQUENCE</scope>
</reference>
<evidence type="ECO:0000313" key="3">
    <source>
        <dbReference type="Proteomes" id="UP000708148"/>
    </source>
</evidence>
<protein>
    <submittedName>
        <fullName evidence="2">Uncharacterized protein</fullName>
    </submittedName>
</protein>
<gene>
    <name evidence="2" type="ORF">OSTQU699_LOCUS10476</name>
</gene>
<proteinExistence type="predicted"/>